<keyword evidence="2" id="KW-1185">Reference proteome</keyword>
<organism evidence="1 2">
    <name type="scientific">Vibrio stylophorae</name>
    <dbReference type="NCBI Taxonomy" id="659351"/>
    <lineage>
        <taxon>Bacteria</taxon>
        <taxon>Pseudomonadati</taxon>
        <taxon>Pseudomonadota</taxon>
        <taxon>Gammaproteobacteria</taxon>
        <taxon>Vibrionales</taxon>
        <taxon>Vibrionaceae</taxon>
        <taxon>Vibrio</taxon>
    </lineage>
</organism>
<dbReference type="SUPFAM" id="SSF47413">
    <property type="entry name" value="lambda repressor-like DNA-binding domains"/>
    <property type="match status" value="1"/>
</dbReference>
<accession>A0ABM8ZTC1</accession>
<dbReference type="Gene3D" id="1.10.260.40">
    <property type="entry name" value="lambda repressor-like DNA-binding domains"/>
    <property type="match status" value="1"/>
</dbReference>
<dbReference type="Proteomes" id="UP000838672">
    <property type="component" value="Unassembled WGS sequence"/>
</dbReference>
<dbReference type="InterPro" id="IPR010982">
    <property type="entry name" value="Lambda_DNA-bd_dom_sf"/>
</dbReference>
<name>A0ABM8ZTC1_9VIBR</name>
<reference evidence="1" key="1">
    <citation type="submission" date="2021-11" db="EMBL/GenBank/DDBJ databases">
        <authorList>
            <person name="Rodrigo-Torres L."/>
            <person name="Arahal R. D."/>
            <person name="Lucena T."/>
        </authorList>
    </citation>
    <scope>NUCLEOTIDE SEQUENCE</scope>
    <source>
        <strain evidence="1">CECT 7929</strain>
    </source>
</reference>
<gene>
    <name evidence="1" type="ORF">VST7929_01280</name>
</gene>
<comment type="caution">
    <text evidence="1">The sequence shown here is derived from an EMBL/GenBank/DDBJ whole genome shotgun (WGS) entry which is preliminary data.</text>
</comment>
<evidence type="ECO:0008006" key="3">
    <source>
        <dbReference type="Google" id="ProtNLM"/>
    </source>
</evidence>
<proteinExistence type="predicted"/>
<evidence type="ECO:0000313" key="2">
    <source>
        <dbReference type="Proteomes" id="UP000838672"/>
    </source>
</evidence>
<protein>
    <recommendedName>
        <fullName evidence="3">XRE family transcriptional regulator</fullName>
    </recommendedName>
</protein>
<evidence type="ECO:0000313" key="1">
    <source>
        <dbReference type="EMBL" id="CAH0533412.1"/>
    </source>
</evidence>
<dbReference type="EMBL" id="CAKLDI010000001">
    <property type="protein sequence ID" value="CAH0533412.1"/>
    <property type="molecule type" value="Genomic_DNA"/>
</dbReference>
<sequence>MRLTVEFTAQDRDVLFDRWMSYKSKARITQIEMAQKLSMSQADFSNALRGSEPLDPGFVRKFCHFMRLEPSDILPSMIEKLREGKIDRVMLTNTFILDGDIKNVKVEGNKVFVEYERVL</sequence>